<gene>
    <name evidence="2" type="ORF">E3J62_07105</name>
</gene>
<reference evidence="2 3" key="1">
    <citation type="submission" date="2019-03" db="EMBL/GenBank/DDBJ databases">
        <title>Metabolic potential of uncultured bacteria and archaea associated with petroleum seepage in deep-sea sediments.</title>
        <authorList>
            <person name="Dong X."/>
            <person name="Hubert C."/>
        </authorList>
    </citation>
    <scope>NUCLEOTIDE SEQUENCE [LARGE SCALE GENOMIC DNA]</scope>
    <source>
        <strain evidence="2">E44_bin18</strain>
    </source>
</reference>
<comment type="caution">
    <text evidence="2">The sequence shown here is derived from an EMBL/GenBank/DDBJ whole genome shotgun (WGS) entry which is preliminary data.</text>
</comment>
<dbReference type="InterPro" id="IPR011050">
    <property type="entry name" value="Pectin_lyase_fold/virulence"/>
</dbReference>
<organism evidence="2 3">
    <name type="scientific">candidate division TA06 bacterium</name>
    <dbReference type="NCBI Taxonomy" id="2250710"/>
    <lineage>
        <taxon>Bacteria</taxon>
        <taxon>Bacteria division TA06</taxon>
    </lineage>
</organism>
<dbReference type="Proteomes" id="UP000315525">
    <property type="component" value="Unassembled WGS sequence"/>
</dbReference>
<evidence type="ECO:0000313" key="3">
    <source>
        <dbReference type="Proteomes" id="UP000315525"/>
    </source>
</evidence>
<dbReference type="Gene3D" id="2.60.40.4070">
    <property type="match status" value="1"/>
</dbReference>
<evidence type="ECO:0000313" key="2">
    <source>
        <dbReference type="EMBL" id="TET45520.1"/>
    </source>
</evidence>
<dbReference type="SUPFAM" id="SSF51126">
    <property type="entry name" value="Pectin lyase-like"/>
    <property type="match status" value="1"/>
</dbReference>
<dbReference type="InterPro" id="IPR026444">
    <property type="entry name" value="Secre_tail"/>
</dbReference>
<name>A0A523USL1_UNCT6</name>
<accession>A0A523USL1</accession>
<dbReference type="NCBIfam" id="TIGR04183">
    <property type="entry name" value="Por_Secre_tail"/>
    <property type="match status" value="1"/>
</dbReference>
<dbReference type="InterPro" id="IPR012334">
    <property type="entry name" value="Pectin_lyas_fold"/>
</dbReference>
<dbReference type="Pfam" id="PF18962">
    <property type="entry name" value="Por_Secre_tail"/>
    <property type="match status" value="1"/>
</dbReference>
<dbReference type="AlphaFoldDB" id="A0A523USL1"/>
<sequence>MHPQKQKLEGGMRGIFIVCVILVMFPCLLQAKTIHCYPDSWPNIPQAFTLADSGDTILAAPGLYFADHETLRVKWPENVPAIVLRSEFGPDSTIINGLSQPGDPIISFSRSDSLAVVEGFTIRHGYAPGAQGAAIGGGSATIRGNVIENNRSTTGGAISGYGIIEWNLIVYNTADLRGGGIYGGGDRCICRNNTIAYNTAPDGGGACLTSANTVLTYNNIFGNTMFGVQNLAGGPGFVDAEWNWWGDASGPYNPWTNPGGKGDIVSNYVDYDPWLTVPGIAEMEVQPKTSPERTISLYIYPNPCYGNTKIHYSLPISGYVNISVYDVSGRLVTTLRDGHIASGIYSEMWNAGNLPSGSYVCRVAVEGSVETEKVIVLSR</sequence>
<feature type="domain" description="Secretion system C-terminal sorting" evidence="1">
    <location>
        <begin position="299"/>
        <end position="376"/>
    </location>
</feature>
<dbReference type="Gene3D" id="2.160.20.10">
    <property type="entry name" value="Single-stranded right-handed beta-helix, Pectin lyase-like"/>
    <property type="match status" value="1"/>
</dbReference>
<evidence type="ECO:0000259" key="1">
    <source>
        <dbReference type="Pfam" id="PF18962"/>
    </source>
</evidence>
<dbReference type="EMBL" id="SOJN01000080">
    <property type="protein sequence ID" value="TET45520.1"/>
    <property type="molecule type" value="Genomic_DNA"/>
</dbReference>
<protein>
    <submittedName>
        <fullName evidence="2">T9SS type A sorting domain-containing protein</fullName>
    </submittedName>
</protein>
<proteinExistence type="predicted"/>